<dbReference type="HAMAP" id="MF_00275">
    <property type="entry name" value="KdpA"/>
    <property type="match status" value="1"/>
</dbReference>
<feature type="transmembrane region" description="Helical" evidence="9">
    <location>
        <begin position="6"/>
        <end position="28"/>
    </location>
</feature>
<keyword evidence="6 9" id="KW-1133">Transmembrane helix</keyword>
<feature type="transmembrane region" description="Helical" evidence="9">
    <location>
        <begin position="430"/>
        <end position="451"/>
    </location>
</feature>
<dbReference type="InterPro" id="IPR004623">
    <property type="entry name" value="KdpA"/>
</dbReference>
<dbReference type="PIRSF" id="PIRSF001294">
    <property type="entry name" value="K_ATPaseA"/>
    <property type="match status" value="1"/>
</dbReference>
<accession>A0A4R9JBL0</accession>
<comment type="similarity">
    <text evidence="9">Belongs to the KdpA family.</text>
</comment>
<sequence length="578" mass="61782">MNGNDSIFFFLYFAVLFLLSPFLGIYIADVLKGEVSRRLPFLSKFESFLYKSLSLKVPALEARSFEADYKISGIKEDQNSDWKVYLFDIGIFTLLSLGLVVLGLHFQDLLPGNPESKLGVPWELAWNTSVSFVTNTNWQAYSGEVSLSYLSQMLLLGVQNFVSAGVGIAVLAAMARGMNSKPGESSGIGNFYIDLTRSILYILLPISILVAFILVSQGVVMDFSQYVTAIGIEGQSVKIPLGPAASQIAIKQLGTNGGGFFGVNSAHPFENPTVFSSWIQCILILLLPGALPFAYGRWVGSWKAGLSIFLGMTLLFILSLSLSLWSESNFVGNWEGKETRFGVAQSILWGMATTAASNGSVNAMHDSFSPLAGGLAIWNILLGEVVFGGVGVGLIGMLFYVVLTVFIAGLMVGRTPEYLGKKIEAKEVKLALVGVLVPGLCILLFTAFSLLHESALSSRTNLGPHGLTEILYAFASASGNNGSAFAGLNANTPFYNITLSVCMLVGRFAVIIPALGLGGALLGKKIAPKGEGTFSTESPLFVLLLLSVIFLVGALTFLPVLVLGPGSEHILLHSGSKF</sequence>
<comment type="function">
    <text evidence="9">Part of the high-affinity ATP-driven potassium transport (or Kdp) system, which catalyzes the hydrolysis of ATP coupled with the electrogenic transport of potassium into the cytoplasm. This subunit binds the extracellular potassium ions and delivers the ions to the membrane domain of KdpB through an intramembrane tunnel.</text>
</comment>
<dbReference type="Pfam" id="PF03814">
    <property type="entry name" value="KdpA"/>
    <property type="match status" value="1"/>
</dbReference>
<keyword evidence="2 9" id="KW-1003">Cell membrane</keyword>
<dbReference type="Proteomes" id="UP000297871">
    <property type="component" value="Unassembled WGS sequence"/>
</dbReference>
<evidence type="ECO:0000256" key="1">
    <source>
        <dbReference type="ARBA" id="ARBA00022448"/>
    </source>
</evidence>
<evidence type="ECO:0000256" key="5">
    <source>
        <dbReference type="ARBA" id="ARBA00022958"/>
    </source>
</evidence>
<proteinExistence type="inferred from homology"/>
<keyword evidence="8 9" id="KW-0472">Membrane</keyword>
<feature type="transmembrane region" description="Helical" evidence="9">
    <location>
        <begin position="153"/>
        <end position="174"/>
    </location>
</feature>
<evidence type="ECO:0000256" key="4">
    <source>
        <dbReference type="ARBA" id="ARBA00022692"/>
    </source>
</evidence>
<dbReference type="GO" id="GO:0005886">
    <property type="term" value="C:plasma membrane"/>
    <property type="evidence" value="ECO:0007669"/>
    <property type="project" value="UniProtKB-SubCell"/>
</dbReference>
<evidence type="ECO:0000256" key="3">
    <source>
        <dbReference type="ARBA" id="ARBA00022538"/>
    </source>
</evidence>
<reference evidence="10" key="1">
    <citation type="journal article" date="2019" name="PLoS Negl. Trop. Dis.">
        <title>Revisiting the worldwide diversity of Leptospira species in the environment.</title>
        <authorList>
            <person name="Vincent A.T."/>
            <person name="Schiettekatte O."/>
            <person name="Bourhy P."/>
            <person name="Veyrier F.J."/>
            <person name="Picardeau M."/>
        </authorList>
    </citation>
    <scope>NUCLEOTIDE SEQUENCE [LARGE SCALE GENOMIC DNA]</scope>
    <source>
        <strain evidence="10">201800265</strain>
    </source>
</reference>
<keyword evidence="3 9" id="KW-0633">Potassium transport</keyword>
<feature type="transmembrane region" description="Helical" evidence="9">
    <location>
        <begin position="306"/>
        <end position="325"/>
    </location>
</feature>
<dbReference type="RefSeq" id="WP_135613789.1">
    <property type="nucleotide sequence ID" value="NZ_RQFY01000001.1"/>
</dbReference>
<keyword evidence="5 9" id="KW-0630">Potassium</keyword>
<feature type="transmembrane region" description="Helical" evidence="9">
    <location>
        <begin position="195"/>
        <end position="215"/>
    </location>
</feature>
<evidence type="ECO:0000256" key="8">
    <source>
        <dbReference type="ARBA" id="ARBA00023136"/>
    </source>
</evidence>
<name>A0A4R9JBL0_9LEPT</name>
<evidence type="ECO:0000313" key="11">
    <source>
        <dbReference type="Proteomes" id="UP000297871"/>
    </source>
</evidence>
<dbReference type="GO" id="GO:0008556">
    <property type="term" value="F:P-type potassium transmembrane transporter activity"/>
    <property type="evidence" value="ECO:0007669"/>
    <property type="project" value="InterPro"/>
</dbReference>
<feature type="transmembrane region" description="Helical" evidence="9">
    <location>
        <begin position="540"/>
        <end position="562"/>
    </location>
</feature>
<evidence type="ECO:0000256" key="6">
    <source>
        <dbReference type="ARBA" id="ARBA00022989"/>
    </source>
</evidence>
<keyword evidence="1 9" id="KW-0813">Transport</keyword>
<feature type="transmembrane region" description="Helical" evidence="9">
    <location>
        <begin position="84"/>
        <end position="106"/>
    </location>
</feature>
<organism evidence="10 11">
    <name type="scientific">Leptospira koniambonensis</name>
    <dbReference type="NCBI Taxonomy" id="2484950"/>
    <lineage>
        <taxon>Bacteria</taxon>
        <taxon>Pseudomonadati</taxon>
        <taxon>Spirochaetota</taxon>
        <taxon>Spirochaetia</taxon>
        <taxon>Leptospirales</taxon>
        <taxon>Leptospiraceae</taxon>
        <taxon>Leptospira</taxon>
    </lineage>
</organism>
<dbReference type="PANTHER" id="PTHR30607">
    <property type="entry name" value="POTASSIUM-TRANSPORTING ATPASE A CHAIN"/>
    <property type="match status" value="1"/>
</dbReference>
<feature type="transmembrane region" description="Helical" evidence="9">
    <location>
        <begin position="497"/>
        <end position="519"/>
    </location>
</feature>
<gene>
    <name evidence="9 10" type="primary">kdpA</name>
    <name evidence="10" type="ORF">EHQ52_02980</name>
</gene>
<feature type="transmembrane region" description="Helical" evidence="9">
    <location>
        <begin position="385"/>
        <end position="410"/>
    </location>
</feature>
<keyword evidence="4 9" id="KW-0812">Transmembrane</keyword>
<protein>
    <recommendedName>
        <fullName evidence="9">Potassium-transporting ATPase potassium-binding subunit</fullName>
    </recommendedName>
    <alternativeName>
        <fullName evidence="9">ATP phosphohydrolase [potassium-transporting] A chain</fullName>
    </alternativeName>
    <alternativeName>
        <fullName evidence="9">Potassium-binding and translocating subunit A</fullName>
    </alternativeName>
    <alternativeName>
        <fullName evidence="9">Potassium-translocating ATPase A chain</fullName>
    </alternativeName>
</protein>
<evidence type="ECO:0000256" key="7">
    <source>
        <dbReference type="ARBA" id="ARBA00023065"/>
    </source>
</evidence>
<dbReference type="GO" id="GO:0030955">
    <property type="term" value="F:potassium ion binding"/>
    <property type="evidence" value="ECO:0007669"/>
    <property type="project" value="UniProtKB-UniRule"/>
</dbReference>
<dbReference type="NCBIfam" id="TIGR00680">
    <property type="entry name" value="kdpA"/>
    <property type="match status" value="1"/>
</dbReference>
<keyword evidence="7 9" id="KW-0406">Ion transport</keyword>
<dbReference type="OrthoDB" id="9763796at2"/>
<evidence type="ECO:0000256" key="2">
    <source>
        <dbReference type="ARBA" id="ARBA00022475"/>
    </source>
</evidence>
<dbReference type="PANTHER" id="PTHR30607:SF2">
    <property type="entry name" value="POTASSIUM-TRANSPORTING ATPASE POTASSIUM-BINDING SUBUNIT"/>
    <property type="match status" value="1"/>
</dbReference>
<evidence type="ECO:0000256" key="9">
    <source>
        <dbReference type="HAMAP-Rule" id="MF_00275"/>
    </source>
</evidence>
<evidence type="ECO:0000313" key="10">
    <source>
        <dbReference type="EMBL" id="TGL36851.1"/>
    </source>
</evidence>
<dbReference type="EMBL" id="RQFY01000001">
    <property type="protein sequence ID" value="TGL36851.1"/>
    <property type="molecule type" value="Genomic_DNA"/>
</dbReference>
<dbReference type="AlphaFoldDB" id="A0A4R9JBL0"/>
<comment type="subunit">
    <text evidence="9">The system is composed of three essential subunits: KdpA, KdpB and KdpC.</text>
</comment>
<feature type="transmembrane region" description="Helical" evidence="9">
    <location>
        <begin position="275"/>
        <end position="294"/>
    </location>
</feature>
<keyword evidence="11" id="KW-1185">Reference proteome</keyword>
<comment type="caution">
    <text evidence="10">The sequence shown here is derived from an EMBL/GenBank/DDBJ whole genome shotgun (WGS) entry which is preliminary data.</text>
</comment>
<comment type="subcellular location">
    <subcellularLocation>
        <location evidence="9">Cell membrane</location>
        <topology evidence="9">Multi-pass membrane protein</topology>
    </subcellularLocation>
</comment>